<evidence type="ECO:0000313" key="4">
    <source>
        <dbReference type="EMBL" id="KAK5117650.1"/>
    </source>
</evidence>
<reference evidence="4" key="1">
    <citation type="submission" date="2023-08" db="EMBL/GenBank/DDBJ databases">
        <title>Black Yeasts Isolated from many extreme environments.</title>
        <authorList>
            <person name="Coleine C."/>
            <person name="Stajich J.E."/>
            <person name="Selbmann L."/>
        </authorList>
    </citation>
    <scope>NUCLEOTIDE SEQUENCE</scope>
    <source>
        <strain evidence="4">CCFEE 5401</strain>
    </source>
</reference>
<evidence type="ECO:0000313" key="5">
    <source>
        <dbReference type="Proteomes" id="UP001310890"/>
    </source>
</evidence>
<dbReference type="InterPro" id="IPR003609">
    <property type="entry name" value="Pan_app"/>
</dbReference>
<accession>A0AAN7TI65</accession>
<feature type="compositionally biased region" description="Polar residues" evidence="1">
    <location>
        <begin position="364"/>
        <end position="379"/>
    </location>
</feature>
<feature type="region of interest" description="Disordered" evidence="1">
    <location>
        <begin position="122"/>
        <end position="160"/>
    </location>
</feature>
<feature type="transmembrane region" description="Helical" evidence="2">
    <location>
        <begin position="312"/>
        <end position="335"/>
    </location>
</feature>
<dbReference type="Gene3D" id="3.50.4.10">
    <property type="entry name" value="Hepatocyte Growth Factor"/>
    <property type="match status" value="1"/>
</dbReference>
<sequence>MIVPDLTGLSSAIDELIVIDTAAAPTNIAATASDVIRKAKGFGRKSRLTAVAHAKATGLNRATEAGKGLLKGLPAKQACASGTSFYACARGFVGCCAVDPCASGECPSLKAGKVVTSGGTTAGNTASADSGPQQLSSSTEETSSNQASRTQTDTSPSTSSATSAFVTAASSANSTTQTASPSSITALATVPACPAANNTLYIDSTNIQYQIHCNADNSQASFNDNTVGTGGYGECFSACSTSTECAGFTYVGLDSGDCYLKSAMPSSLFVQKAGNNYISCAKLNASAASPIPTTSGTGLPRPAGSSKGHTGAIVGGAVGGILGLALVLFLIAALARYRRHKLDNRRASVTHVIHGPLDSHDMTNTYPFTYPSPNNSNKSPAGAGQHHGRSGSTAHDAFAPYGGFYRGFESAHADQRTQGECERAGKGGEVKPDRLPPSLPVYRQIGGNGSVDAVPMLDSTPIERPAAKVSRARAPRFKEDFAEMEDTSCPSPAPPAFPHRPMSPDTDSPTIGRASKVSLHDTTLAGQVRSTQHLMSWNSVEAAQHAGGAHDLETMEGTMTPRSPPTERRAEGFVSPDLSSAPRDGSFVVSPFGSLERRVLPGF</sequence>
<dbReference type="AlphaFoldDB" id="A0AAN7TI65"/>
<evidence type="ECO:0000256" key="2">
    <source>
        <dbReference type="SAM" id="Phobius"/>
    </source>
</evidence>
<proteinExistence type="predicted"/>
<feature type="region of interest" description="Disordered" evidence="1">
    <location>
        <begin position="482"/>
        <end position="513"/>
    </location>
</feature>
<dbReference type="PROSITE" id="PS50948">
    <property type="entry name" value="PAN"/>
    <property type="match status" value="1"/>
</dbReference>
<feature type="domain" description="Apple" evidence="3">
    <location>
        <begin position="213"/>
        <end position="285"/>
    </location>
</feature>
<evidence type="ECO:0000259" key="3">
    <source>
        <dbReference type="PROSITE" id="PS50948"/>
    </source>
</evidence>
<keyword evidence="2" id="KW-1133">Transmembrane helix</keyword>
<comment type="caution">
    <text evidence="4">The sequence shown here is derived from an EMBL/GenBank/DDBJ whole genome shotgun (WGS) entry which is preliminary data.</text>
</comment>
<dbReference type="Proteomes" id="UP001310890">
    <property type="component" value="Unassembled WGS sequence"/>
</dbReference>
<gene>
    <name evidence="4" type="ORF">LTR62_005073</name>
</gene>
<feature type="region of interest" description="Disordered" evidence="1">
    <location>
        <begin position="554"/>
        <end position="585"/>
    </location>
</feature>
<feature type="region of interest" description="Disordered" evidence="1">
    <location>
        <begin position="364"/>
        <end position="395"/>
    </location>
</feature>
<keyword evidence="2" id="KW-0812">Transmembrane</keyword>
<organism evidence="4 5">
    <name type="scientific">Meristemomyces frigidus</name>
    <dbReference type="NCBI Taxonomy" id="1508187"/>
    <lineage>
        <taxon>Eukaryota</taxon>
        <taxon>Fungi</taxon>
        <taxon>Dikarya</taxon>
        <taxon>Ascomycota</taxon>
        <taxon>Pezizomycotina</taxon>
        <taxon>Dothideomycetes</taxon>
        <taxon>Dothideomycetidae</taxon>
        <taxon>Mycosphaerellales</taxon>
        <taxon>Teratosphaeriaceae</taxon>
        <taxon>Meristemomyces</taxon>
    </lineage>
</organism>
<name>A0AAN7TI65_9PEZI</name>
<evidence type="ECO:0000256" key="1">
    <source>
        <dbReference type="SAM" id="MobiDB-lite"/>
    </source>
</evidence>
<dbReference type="EMBL" id="JAVRRL010000004">
    <property type="protein sequence ID" value="KAK5117650.1"/>
    <property type="molecule type" value="Genomic_DNA"/>
</dbReference>
<protein>
    <recommendedName>
        <fullName evidence="3">Apple domain-containing protein</fullName>
    </recommendedName>
</protein>
<keyword evidence="2" id="KW-0472">Membrane</keyword>